<dbReference type="NCBIfam" id="TIGR00797">
    <property type="entry name" value="matE"/>
    <property type="match status" value="1"/>
</dbReference>
<dbReference type="STRING" id="540747.SAMN04488031_101654"/>
<gene>
    <name evidence="9" type="primary">mepA_2</name>
    <name evidence="9" type="ORF">RIdsm_02690</name>
    <name evidence="8" type="ORF">XM52_09050</name>
</gene>
<keyword evidence="4 7" id="KW-0812">Transmembrane</keyword>
<sequence>MAHTADAIFTQGSLMRHVSAMSFTTSIGLMAIFAVDLIDILFISMLGYEPLAAAAGYASALMFFASAINIGLSIAAGALVSRSIGADRVEEGREYATSVAVFSVITGILLPLFMLPNLSFLLGLVGATGEAARLAESYLWIILPTTMFSGLSMTAVAVIRAHGDGRTAMYPSLAGAGVNAVMDPILIFSLGLGLEGAAWATVLARFATMVWAMYPAILRFDGFAKPRLETVIRDWSEATRIAIPAVLATIATPVGSAIVTREMAKYGTEAVVGMAIISRMIPVVFAVVMALSGAIGPIIGQNFGAGRLDRVRETFLDGLVFVAVYVVAVAALLFLLRDPIADLFGATGQARALLYLFCGPLALASFFNGAIFVANATFNNLGHPGYSTWVNWGRHTLGTWPLAVLGGMHFGAEGVLIGQALGGVIFAAIATWVSLRTIRNPTDTPVFAHFLYQPLRMQVMCHRCCR</sequence>
<feature type="transmembrane region" description="Helical" evidence="7">
    <location>
        <begin position="54"/>
        <end position="80"/>
    </location>
</feature>
<dbReference type="EMBL" id="CP031598">
    <property type="protein sequence ID" value="QEW26884.1"/>
    <property type="molecule type" value="Genomic_DNA"/>
</dbReference>
<feature type="transmembrane region" description="Helical" evidence="7">
    <location>
        <begin position="20"/>
        <end position="42"/>
    </location>
</feature>
<evidence type="ECO:0000256" key="6">
    <source>
        <dbReference type="ARBA" id="ARBA00023136"/>
    </source>
</evidence>
<reference evidence="9 11" key="2">
    <citation type="submission" date="2018-08" db="EMBL/GenBank/DDBJ databases">
        <title>Genetic Globetrotter - A new plasmid hitch-hiking vast phylogenetic and geographic distances.</title>
        <authorList>
            <person name="Vollmers J."/>
            <person name="Petersen J."/>
        </authorList>
    </citation>
    <scope>NUCLEOTIDE SEQUENCE [LARGE SCALE GENOMIC DNA]</scope>
    <source>
        <strain evidence="9 11">DSM 26383</strain>
    </source>
</reference>
<keyword evidence="10" id="KW-1185">Reference proteome</keyword>
<evidence type="ECO:0000256" key="3">
    <source>
        <dbReference type="ARBA" id="ARBA00022475"/>
    </source>
</evidence>
<dbReference type="PATRIC" id="fig|540747.5.peg.4603"/>
<dbReference type="KEGG" id="rid:RIdsm_02690"/>
<keyword evidence="5 7" id="KW-1133">Transmembrane helix</keyword>
<feature type="transmembrane region" description="Helical" evidence="7">
    <location>
        <begin position="352"/>
        <end position="374"/>
    </location>
</feature>
<protein>
    <submittedName>
        <fullName evidence="8">Multidrug transporter MatE</fullName>
    </submittedName>
    <submittedName>
        <fullName evidence="9">Putative virulence regulator protein A</fullName>
    </submittedName>
</protein>
<dbReference type="PANTHER" id="PTHR43549">
    <property type="entry name" value="MULTIDRUG RESISTANCE PROTEIN YPNP-RELATED"/>
    <property type="match status" value="1"/>
</dbReference>
<dbReference type="InterPro" id="IPR048279">
    <property type="entry name" value="MdtK-like"/>
</dbReference>
<dbReference type="EMBL" id="LAXI01000004">
    <property type="protein sequence ID" value="KRS18278.1"/>
    <property type="molecule type" value="Genomic_DNA"/>
</dbReference>
<dbReference type="GO" id="GO:0015297">
    <property type="term" value="F:antiporter activity"/>
    <property type="evidence" value="ECO:0007669"/>
    <property type="project" value="InterPro"/>
</dbReference>
<dbReference type="Pfam" id="PF01554">
    <property type="entry name" value="MatE"/>
    <property type="match status" value="2"/>
</dbReference>
<evidence type="ECO:0000313" key="11">
    <source>
        <dbReference type="Proteomes" id="UP000325785"/>
    </source>
</evidence>
<dbReference type="Proteomes" id="UP000051401">
    <property type="component" value="Unassembled WGS sequence"/>
</dbReference>
<dbReference type="Proteomes" id="UP000325785">
    <property type="component" value="Chromosome"/>
</dbReference>
<dbReference type="PANTHER" id="PTHR43549:SF2">
    <property type="entry name" value="MULTIDRUG RESISTANCE PROTEIN NORM-RELATED"/>
    <property type="match status" value="1"/>
</dbReference>
<keyword evidence="6 7" id="KW-0472">Membrane</keyword>
<reference evidence="8 10" key="1">
    <citation type="submission" date="2015-04" db="EMBL/GenBank/DDBJ databases">
        <title>The draft genome sequence of Roseovarius indicus B108T.</title>
        <authorList>
            <person name="Li G."/>
            <person name="Lai Q."/>
            <person name="Shao Z."/>
            <person name="Yan P."/>
        </authorList>
    </citation>
    <scope>NUCLEOTIDE SEQUENCE [LARGE SCALE GENOMIC DNA]</scope>
    <source>
        <strain evidence="8 10">B108</strain>
    </source>
</reference>
<dbReference type="InterPro" id="IPR052031">
    <property type="entry name" value="Membrane_Transporter-Flippase"/>
</dbReference>
<feature type="transmembrane region" description="Helical" evidence="7">
    <location>
        <begin position="415"/>
        <end position="435"/>
    </location>
</feature>
<feature type="transmembrane region" description="Helical" evidence="7">
    <location>
        <begin position="100"/>
        <end position="126"/>
    </location>
</feature>
<evidence type="ECO:0000256" key="7">
    <source>
        <dbReference type="SAM" id="Phobius"/>
    </source>
</evidence>
<feature type="transmembrane region" description="Helical" evidence="7">
    <location>
        <begin position="138"/>
        <end position="162"/>
    </location>
</feature>
<evidence type="ECO:0000256" key="5">
    <source>
        <dbReference type="ARBA" id="ARBA00022989"/>
    </source>
</evidence>
<comment type="subcellular location">
    <subcellularLocation>
        <location evidence="1">Cell inner membrane</location>
        <topology evidence="1">Multi-pass membrane protein</topology>
    </subcellularLocation>
</comment>
<dbReference type="OrthoDB" id="9806302at2"/>
<accession>A0A0T5PAK5</accession>
<keyword evidence="3" id="KW-1003">Cell membrane</keyword>
<dbReference type="RefSeq" id="WP_057815470.1">
    <property type="nucleotide sequence ID" value="NZ_CP031598.1"/>
</dbReference>
<evidence type="ECO:0000256" key="4">
    <source>
        <dbReference type="ARBA" id="ARBA00022692"/>
    </source>
</evidence>
<dbReference type="GO" id="GO:0042910">
    <property type="term" value="F:xenobiotic transmembrane transporter activity"/>
    <property type="evidence" value="ECO:0007669"/>
    <property type="project" value="InterPro"/>
</dbReference>
<keyword evidence="2" id="KW-0813">Transport</keyword>
<dbReference type="GO" id="GO:0005886">
    <property type="term" value="C:plasma membrane"/>
    <property type="evidence" value="ECO:0007669"/>
    <property type="project" value="UniProtKB-SubCell"/>
</dbReference>
<evidence type="ECO:0000256" key="1">
    <source>
        <dbReference type="ARBA" id="ARBA00004429"/>
    </source>
</evidence>
<dbReference type="AlphaFoldDB" id="A0A0T5PAK5"/>
<evidence type="ECO:0000313" key="8">
    <source>
        <dbReference type="EMBL" id="KRS18278.1"/>
    </source>
</evidence>
<dbReference type="PIRSF" id="PIRSF006603">
    <property type="entry name" value="DinF"/>
    <property type="match status" value="1"/>
</dbReference>
<proteinExistence type="predicted"/>
<evidence type="ECO:0000313" key="10">
    <source>
        <dbReference type="Proteomes" id="UP000051401"/>
    </source>
</evidence>
<name>A0A0T5PAK5_9RHOB</name>
<feature type="transmembrane region" description="Helical" evidence="7">
    <location>
        <begin position="280"/>
        <end position="299"/>
    </location>
</feature>
<organism evidence="8 10">
    <name type="scientific">Roseovarius indicus</name>
    <dbReference type="NCBI Taxonomy" id="540747"/>
    <lineage>
        <taxon>Bacteria</taxon>
        <taxon>Pseudomonadati</taxon>
        <taxon>Pseudomonadota</taxon>
        <taxon>Alphaproteobacteria</taxon>
        <taxon>Rhodobacterales</taxon>
        <taxon>Roseobacteraceae</taxon>
        <taxon>Roseovarius</taxon>
    </lineage>
</organism>
<dbReference type="InterPro" id="IPR002528">
    <property type="entry name" value="MATE_fam"/>
</dbReference>
<evidence type="ECO:0000256" key="2">
    <source>
        <dbReference type="ARBA" id="ARBA00022448"/>
    </source>
</evidence>
<evidence type="ECO:0000313" key="9">
    <source>
        <dbReference type="EMBL" id="QEW26884.1"/>
    </source>
</evidence>
<feature type="transmembrane region" description="Helical" evidence="7">
    <location>
        <begin position="238"/>
        <end position="259"/>
    </location>
</feature>
<feature type="transmembrane region" description="Helical" evidence="7">
    <location>
        <begin position="319"/>
        <end position="340"/>
    </location>
</feature>